<dbReference type="GO" id="GO:0016787">
    <property type="term" value="F:hydrolase activity"/>
    <property type="evidence" value="ECO:0007669"/>
    <property type="project" value="UniProtKB-KW"/>
</dbReference>
<evidence type="ECO:0000313" key="6">
    <source>
        <dbReference type="EMBL" id="AYD68676.1"/>
    </source>
</evidence>
<evidence type="ECO:0000256" key="4">
    <source>
        <dbReference type="ARBA" id="ARBA00023136"/>
    </source>
</evidence>
<sequence length="140" mass="15897">MTVFSLVDNIFIKLVILTISFDTLLGCLNAIKNHKFNSSLGIDGGIRKVAMIACVFFLSVLDVLTNFNFLFMLPQDWINFLKLNRLGISEFFSILFILYESVSILKNMYLCGLPVPKRLKEKIVVLLDTITDELNVKDGK</sequence>
<feature type="transmembrane region" description="Helical" evidence="5">
    <location>
        <begin position="6"/>
        <end position="28"/>
    </location>
</feature>
<dbReference type="NCBIfam" id="TIGR01593">
    <property type="entry name" value="holin_tox_secr"/>
    <property type="match status" value="1"/>
</dbReference>
<dbReference type="EMBL" id="MG973074">
    <property type="protein sequence ID" value="AYD68676.1"/>
    <property type="molecule type" value="Genomic_DNA"/>
</dbReference>
<protein>
    <submittedName>
        <fullName evidence="6">Cell wall hydrolase protein</fullName>
    </submittedName>
</protein>
<keyword evidence="2 5" id="KW-0812">Transmembrane</keyword>
<evidence type="ECO:0000256" key="2">
    <source>
        <dbReference type="ARBA" id="ARBA00022692"/>
    </source>
</evidence>
<proteinExistence type="predicted"/>
<evidence type="ECO:0000256" key="5">
    <source>
        <dbReference type="SAM" id="Phobius"/>
    </source>
</evidence>
<gene>
    <name evidence="6" type="primary">tcdE</name>
    <name evidence="6" type="ORF">pHSJD-312_00055</name>
</gene>
<geneLocation type="plasmid" evidence="6">
    <name>pHSJD-312</name>
</geneLocation>
<evidence type="ECO:0000256" key="3">
    <source>
        <dbReference type="ARBA" id="ARBA00022989"/>
    </source>
</evidence>
<evidence type="ECO:0000256" key="1">
    <source>
        <dbReference type="ARBA" id="ARBA00004141"/>
    </source>
</evidence>
<feature type="transmembrane region" description="Helical" evidence="5">
    <location>
        <begin position="49"/>
        <end position="71"/>
    </location>
</feature>
<organism evidence="6">
    <name type="scientific">Clostridioides difficile</name>
    <name type="common">Peptoclostridium difficile</name>
    <dbReference type="NCBI Taxonomy" id="1496"/>
    <lineage>
        <taxon>Bacteria</taxon>
        <taxon>Bacillati</taxon>
        <taxon>Bacillota</taxon>
        <taxon>Clostridia</taxon>
        <taxon>Peptostreptococcales</taxon>
        <taxon>Peptostreptococcaceae</taxon>
        <taxon>Clostridioides</taxon>
    </lineage>
</organism>
<keyword evidence="3 5" id="KW-1133">Transmembrane helix</keyword>
<dbReference type="RefSeq" id="WP_330400438.1">
    <property type="nucleotide sequence ID" value="NZ_LJCL01000008.1"/>
</dbReference>
<comment type="subcellular location">
    <subcellularLocation>
        <location evidence="1">Membrane</location>
        <topology evidence="1">Multi-pass membrane protein</topology>
    </subcellularLocation>
</comment>
<dbReference type="AlphaFoldDB" id="A0A386JBX4"/>
<feature type="transmembrane region" description="Helical" evidence="5">
    <location>
        <begin position="91"/>
        <end position="110"/>
    </location>
</feature>
<keyword evidence="4 5" id="KW-0472">Membrane</keyword>
<name>A0A386JBX4_CLODI</name>
<reference evidence="6" key="1">
    <citation type="journal article" date="2018" name="Sci. Rep.">
        <title>Novel Clade C-I Clostridium difficile strains escape diagnostic tests, differ in pathogenicity potential and carry toxins on extrachromosomal elements.</title>
        <authorList>
            <person name="Ramirez-Vargas G."/>
            <person name="Lopez-Urena D."/>
            <person name="Badilla A."/>
            <person name="Orozco-Aguilar J."/>
            <person name="Murillo T."/>
            <person name="Rojas P."/>
            <person name="Riedel T."/>
            <person name="Overmann J."/>
            <person name="Gonzalez G."/>
            <person name="Chaves-Olarte E."/>
            <person name="Quesada-Gomez C."/>
            <person name="Rodriguez C."/>
        </authorList>
    </citation>
    <scope>NUCLEOTIDE SEQUENCE</scope>
    <source>
        <strain evidence="6">HSJD-312</strain>
        <plasmid evidence="6">pHSJD-312</plasmid>
    </source>
</reference>
<keyword evidence="6" id="KW-0378">Hydrolase</keyword>
<dbReference type="Pfam" id="PF05105">
    <property type="entry name" value="Phage_holin_4_1"/>
    <property type="match status" value="1"/>
</dbReference>
<accession>A0A386JBX4</accession>
<dbReference type="InterPro" id="IPR006480">
    <property type="entry name" value="Phage_holin_4_1"/>
</dbReference>
<dbReference type="GO" id="GO:0016020">
    <property type="term" value="C:membrane"/>
    <property type="evidence" value="ECO:0007669"/>
    <property type="project" value="UniProtKB-SubCell"/>
</dbReference>
<keyword evidence="6" id="KW-0614">Plasmid</keyword>